<evidence type="ECO:0008006" key="3">
    <source>
        <dbReference type="Google" id="ProtNLM"/>
    </source>
</evidence>
<keyword evidence="2" id="KW-1185">Reference proteome</keyword>
<dbReference type="Gene3D" id="3.40.50.1820">
    <property type="entry name" value="alpha/beta hydrolase"/>
    <property type="match status" value="1"/>
</dbReference>
<evidence type="ECO:0000313" key="1">
    <source>
        <dbReference type="EMBL" id="GAA4890309.1"/>
    </source>
</evidence>
<gene>
    <name evidence="1" type="ORF">GCM10023333_24440</name>
</gene>
<dbReference type="Pfam" id="PF05990">
    <property type="entry name" value="DUF900"/>
    <property type="match status" value="1"/>
</dbReference>
<accession>A0ABP9F5K4</accession>
<protein>
    <recommendedName>
        <fullName evidence="3">Alpha/beta fold hydrolase</fullName>
    </recommendedName>
</protein>
<comment type="caution">
    <text evidence="1">The sequence shown here is derived from an EMBL/GenBank/DDBJ whole genome shotgun (WGS) entry which is preliminary data.</text>
</comment>
<reference evidence="2" key="1">
    <citation type="journal article" date="2019" name="Int. J. Syst. Evol. Microbiol.">
        <title>The Global Catalogue of Microorganisms (GCM) 10K type strain sequencing project: providing services to taxonomists for standard genome sequencing and annotation.</title>
        <authorList>
            <consortium name="The Broad Institute Genomics Platform"/>
            <consortium name="The Broad Institute Genome Sequencing Center for Infectious Disease"/>
            <person name="Wu L."/>
            <person name="Ma J."/>
        </authorList>
    </citation>
    <scope>NUCLEOTIDE SEQUENCE [LARGE SCALE GENOMIC DNA]</scope>
    <source>
        <strain evidence="2">JCM 18401</strain>
    </source>
</reference>
<dbReference type="SUPFAM" id="SSF53474">
    <property type="entry name" value="alpha/beta-Hydrolases"/>
    <property type="match status" value="1"/>
</dbReference>
<dbReference type="EMBL" id="BAABJZ010000082">
    <property type="protein sequence ID" value="GAA4890309.1"/>
    <property type="molecule type" value="Genomic_DNA"/>
</dbReference>
<name>A0ABP9F5K4_9GAMM</name>
<dbReference type="Proteomes" id="UP001499988">
    <property type="component" value="Unassembled WGS sequence"/>
</dbReference>
<dbReference type="InterPro" id="IPR010297">
    <property type="entry name" value="DUF900_hydrolase"/>
</dbReference>
<organism evidence="1 2">
    <name type="scientific">Ferrimonas pelagia</name>
    <dbReference type="NCBI Taxonomy" id="1177826"/>
    <lineage>
        <taxon>Bacteria</taxon>
        <taxon>Pseudomonadati</taxon>
        <taxon>Pseudomonadota</taxon>
        <taxon>Gammaproteobacteria</taxon>
        <taxon>Alteromonadales</taxon>
        <taxon>Ferrimonadaceae</taxon>
        <taxon>Ferrimonas</taxon>
    </lineage>
</organism>
<proteinExistence type="predicted"/>
<sequence>MSVIPMISARKGFFQSGKRSKRDSIRTVDLVDVRPATTTPISQNALFDQIKGKHIVVIIHGYNNDFASVCSAYQRIINLMTQNHVVHDHVVGYLWPGGDKALGYWSARSRAKKIAQRLGDQLTLLAQHAARVDIIAHSMGCYLTLRALQKSSLSQLGNLCLMAPAVRRNRLSDNRGFALPAKKARTTYVFHSKEDEVLKYAFFVGAGGEKALGYSGPKPFDTVVSNTLAVDCTAQDYDHGSYSKRHEVYQFLAHHTGPTSTAARIPLITEPQSPQHEVVPQPDAIPA</sequence>
<evidence type="ECO:0000313" key="2">
    <source>
        <dbReference type="Proteomes" id="UP001499988"/>
    </source>
</evidence>
<dbReference type="RefSeq" id="WP_345335684.1">
    <property type="nucleotide sequence ID" value="NZ_BAABJZ010000082.1"/>
</dbReference>
<dbReference type="InterPro" id="IPR029058">
    <property type="entry name" value="AB_hydrolase_fold"/>
</dbReference>